<comment type="caution">
    <text evidence="1">The sequence shown here is derived from an EMBL/GenBank/DDBJ whole genome shotgun (WGS) entry which is preliminary data.</text>
</comment>
<sequence length="142" mass="16565">LNQLAEEIRGASIHWREKAWIRELTTKVARSCNTNMFLLFILTRLPMLVIPARMMPQIDISTKFVATSEACIYLHQMHKLDVVVESFEVAEGLLTVRAFVAHLTRMNYHMPIEIVLGDKFPAAPRARKIFRYSFLLRYELML</sequence>
<name>A0AAN5I9K0_9BILA</name>
<dbReference type="EMBL" id="BTRK01000006">
    <property type="protein sequence ID" value="GMR57762.1"/>
    <property type="molecule type" value="Genomic_DNA"/>
</dbReference>
<accession>A0AAN5I9K0</accession>
<evidence type="ECO:0000313" key="1">
    <source>
        <dbReference type="EMBL" id="GMR57762.1"/>
    </source>
</evidence>
<dbReference type="Proteomes" id="UP001328107">
    <property type="component" value="Unassembled WGS sequence"/>
</dbReference>
<evidence type="ECO:0000313" key="2">
    <source>
        <dbReference type="Proteomes" id="UP001328107"/>
    </source>
</evidence>
<proteinExistence type="predicted"/>
<feature type="non-terminal residue" evidence="1">
    <location>
        <position position="142"/>
    </location>
</feature>
<protein>
    <submittedName>
        <fullName evidence="1">Uncharacterized protein</fullName>
    </submittedName>
</protein>
<keyword evidence="2" id="KW-1185">Reference proteome</keyword>
<reference evidence="2" key="1">
    <citation type="submission" date="2022-10" db="EMBL/GenBank/DDBJ databases">
        <title>Genome assembly of Pristionchus species.</title>
        <authorList>
            <person name="Yoshida K."/>
            <person name="Sommer R.J."/>
        </authorList>
    </citation>
    <scope>NUCLEOTIDE SEQUENCE [LARGE SCALE GENOMIC DNA]</scope>
    <source>
        <strain evidence="2">RS5460</strain>
    </source>
</reference>
<organism evidence="1 2">
    <name type="scientific">Pristionchus mayeri</name>
    <dbReference type="NCBI Taxonomy" id="1317129"/>
    <lineage>
        <taxon>Eukaryota</taxon>
        <taxon>Metazoa</taxon>
        <taxon>Ecdysozoa</taxon>
        <taxon>Nematoda</taxon>
        <taxon>Chromadorea</taxon>
        <taxon>Rhabditida</taxon>
        <taxon>Rhabditina</taxon>
        <taxon>Diplogasteromorpha</taxon>
        <taxon>Diplogasteroidea</taxon>
        <taxon>Neodiplogasteridae</taxon>
        <taxon>Pristionchus</taxon>
    </lineage>
</organism>
<dbReference type="AlphaFoldDB" id="A0AAN5I9K0"/>
<gene>
    <name evidence="1" type="ORF">PMAYCL1PPCAC_27957</name>
</gene>
<feature type="non-terminal residue" evidence="1">
    <location>
        <position position="1"/>
    </location>
</feature>